<evidence type="ECO:0000313" key="1">
    <source>
        <dbReference type="EMBL" id="CAA9337896.1"/>
    </source>
</evidence>
<organism evidence="1">
    <name type="scientific">uncultured Chloroflexia bacterium</name>
    <dbReference type="NCBI Taxonomy" id="1672391"/>
    <lineage>
        <taxon>Bacteria</taxon>
        <taxon>Bacillati</taxon>
        <taxon>Chloroflexota</taxon>
        <taxon>Chloroflexia</taxon>
        <taxon>environmental samples</taxon>
    </lineage>
</organism>
<dbReference type="AlphaFoldDB" id="A0A6J4LPR6"/>
<feature type="non-terminal residue" evidence="1">
    <location>
        <position position="1"/>
    </location>
</feature>
<sequence length="45" mass="5333">EPRTMPGGSCECQRRGQRVIHLNRLFTHAFPKVFCYERSRRLSIV</sequence>
<feature type="non-terminal residue" evidence="1">
    <location>
        <position position="45"/>
    </location>
</feature>
<protein>
    <submittedName>
        <fullName evidence="1">Uncharacterized protein</fullName>
    </submittedName>
</protein>
<proteinExistence type="predicted"/>
<gene>
    <name evidence="1" type="ORF">AVDCRST_MAG93-6496</name>
</gene>
<dbReference type="EMBL" id="CADCTR010002191">
    <property type="protein sequence ID" value="CAA9337896.1"/>
    <property type="molecule type" value="Genomic_DNA"/>
</dbReference>
<accession>A0A6J4LPR6</accession>
<name>A0A6J4LPR6_9CHLR</name>
<reference evidence="1" key="1">
    <citation type="submission" date="2020-02" db="EMBL/GenBank/DDBJ databases">
        <authorList>
            <person name="Meier V. D."/>
        </authorList>
    </citation>
    <scope>NUCLEOTIDE SEQUENCE</scope>
    <source>
        <strain evidence="1">AVDCRST_MAG93</strain>
    </source>
</reference>